<evidence type="ECO:0000259" key="10">
    <source>
        <dbReference type="Pfam" id="PF02501"/>
    </source>
</evidence>
<keyword evidence="5 9" id="KW-0997">Cell inner membrane</keyword>
<evidence type="ECO:0000256" key="6">
    <source>
        <dbReference type="ARBA" id="ARBA00022692"/>
    </source>
</evidence>
<protein>
    <recommendedName>
        <fullName evidence="9">Type II secretion system protein I</fullName>
        <shortName evidence="9">T2SS minor pseudopilin I</shortName>
    </recommendedName>
</protein>
<dbReference type="NCBIfam" id="TIGR02532">
    <property type="entry name" value="IV_pilin_GFxxxE"/>
    <property type="match status" value="1"/>
</dbReference>
<dbReference type="GO" id="GO:0005886">
    <property type="term" value="C:plasma membrane"/>
    <property type="evidence" value="ECO:0007669"/>
    <property type="project" value="UniProtKB-SubCell"/>
</dbReference>
<evidence type="ECO:0000256" key="9">
    <source>
        <dbReference type="RuleBase" id="RU368030"/>
    </source>
</evidence>
<reference evidence="11 12" key="1">
    <citation type="journal article" date="2014" name="Genome Announc.">
        <title>Draft Genome Sequence of the Agar-Degrading Bacterium Catenovulum sp. Strain DS-2, Isolated from Intestines of Haliotis diversicolor.</title>
        <authorList>
            <person name="Shan D."/>
            <person name="Li X."/>
            <person name="Gu Z."/>
            <person name="Wei G."/>
            <person name="Gao Z."/>
            <person name="Shao Z."/>
        </authorList>
    </citation>
    <scope>NUCLEOTIDE SEQUENCE [LARGE SCALE GENOMIC DNA]</scope>
    <source>
        <strain evidence="11 12">DS-2</strain>
    </source>
</reference>
<keyword evidence="3" id="KW-1003">Cell membrane</keyword>
<proteinExistence type="inferred from homology"/>
<comment type="subunit">
    <text evidence="9">Type II secretion is composed of four main components: the outer membrane complex, the inner membrane complex, the cytoplasmic secretion ATPase and the periplasm-spanning pseudopilus.</text>
</comment>
<name>W7R0V8_9ALTE</name>
<dbReference type="Proteomes" id="UP000019276">
    <property type="component" value="Unassembled WGS sequence"/>
</dbReference>
<dbReference type="PANTHER" id="PTHR38779">
    <property type="entry name" value="TYPE II SECRETION SYSTEM PROTEIN I-RELATED"/>
    <property type="match status" value="1"/>
</dbReference>
<comment type="similarity">
    <text evidence="2 9">Belongs to the GSP I family.</text>
</comment>
<keyword evidence="12" id="KW-1185">Reference proteome</keyword>
<keyword evidence="4 9" id="KW-0488">Methylation</keyword>
<comment type="caution">
    <text evidence="11">The sequence shown here is derived from an EMBL/GenBank/DDBJ whole genome shotgun (WGS) entry which is preliminary data.</text>
</comment>
<evidence type="ECO:0000256" key="2">
    <source>
        <dbReference type="ARBA" id="ARBA00008358"/>
    </source>
</evidence>
<evidence type="ECO:0000256" key="4">
    <source>
        <dbReference type="ARBA" id="ARBA00022481"/>
    </source>
</evidence>
<evidence type="ECO:0000256" key="3">
    <source>
        <dbReference type="ARBA" id="ARBA00022475"/>
    </source>
</evidence>
<dbReference type="GO" id="GO:0015628">
    <property type="term" value="P:protein secretion by the type II secretion system"/>
    <property type="evidence" value="ECO:0007669"/>
    <property type="project" value="UniProtKB-UniRule"/>
</dbReference>
<dbReference type="EMBL" id="ARZY01000006">
    <property type="protein sequence ID" value="EWH11235.1"/>
    <property type="molecule type" value="Genomic_DNA"/>
</dbReference>
<dbReference type="InterPro" id="IPR012902">
    <property type="entry name" value="N_methyl_site"/>
</dbReference>
<dbReference type="InterPro" id="IPR045584">
    <property type="entry name" value="Pilin-like"/>
</dbReference>
<keyword evidence="8" id="KW-0472">Membrane</keyword>
<dbReference type="STRING" id="1328313.DS2_05240"/>
<dbReference type="Gene3D" id="3.30.1300.30">
    <property type="entry name" value="GSPII I/J protein-like"/>
    <property type="match status" value="1"/>
</dbReference>
<gene>
    <name evidence="11" type="ORF">DS2_05240</name>
</gene>
<sequence length="123" mass="13899">MQQQRGFTILEVIVALALLATAGVAVVQSSAVHINSQDRLKNHIFATWVASNRLNEIQLENVWPVKAGHKGDVELAGHTWYWQQKVVKTAFGEEMIAVRVEVYRDAGYQEYVTELMTYIGKPQ</sequence>
<dbReference type="InterPro" id="IPR010052">
    <property type="entry name" value="T2SS_protein-GspI"/>
</dbReference>
<dbReference type="PANTHER" id="PTHR38779:SF2">
    <property type="entry name" value="TYPE II SECRETION SYSTEM PROTEIN I-RELATED"/>
    <property type="match status" value="1"/>
</dbReference>
<comment type="subcellular location">
    <subcellularLocation>
        <location evidence="1 9">Cell inner membrane</location>
        <topology evidence="1 9">Single-pass membrane protein</topology>
    </subcellularLocation>
</comment>
<accession>W7R0V8</accession>
<organism evidence="11 12">
    <name type="scientific">Catenovulum agarivorans DS-2</name>
    <dbReference type="NCBI Taxonomy" id="1328313"/>
    <lineage>
        <taxon>Bacteria</taxon>
        <taxon>Pseudomonadati</taxon>
        <taxon>Pseudomonadota</taxon>
        <taxon>Gammaproteobacteria</taxon>
        <taxon>Alteromonadales</taxon>
        <taxon>Alteromonadaceae</taxon>
        <taxon>Catenovulum</taxon>
    </lineage>
</organism>
<dbReference type="RefSeq" id="WP_035013600.1">
    <property type="nucleotide sequence ID" value="NZ_ARZY01000006.1"/>
</dbReference>
<dbReference type="Pfam" id="PF07963">
    <property type="entry name" value="N_methyl"/>
    <property type="match status" value="1"/>
</dbReference>
<dbReference type="eggNOG" id="COG2165">
    <property type="taxonomic scope" value="Bacteria"/>
</dbReference>
<keyword evidence="6" id="KW-0812">Transmembrane</keyword>
<evidence type="ECO:0000256" key="7">
    <source>
        <dbReference type="ARBA" id="ARBA00022989"/>
    </source>
</evidence>
<evidence type="ECO:0000313" key="11">
    <source>
        <dbReference type="EMBL" id="EWH11235.1"/>
    </source>
</evidence>
<evidence type="ECO:0000256" key="1">
    <source>
        <dbReference type="ARBA" id="ARBA00004377"/>
    </source>
</evidence>
<comment type="PTM">
    <text evidence="9">Cleaved by prepilin peptidase.</text>
</comment>
<evidence type="ECO:0000256" key="5">
    <source>
        <dbReference type="ARBA" id="ARBA00022519"/>
    </source>
</evidence>
<dbReference type="Pfam" id="PF02501">
    <property type="entry name" value="T2SSI"/>
    <property type="match status" value="1"/>
</dbReference>
<dbReference type="InterPro" id="IPR003413">
    <property type="entry name" value="T2SS_GspI_C"/>
</dbReference>
<dbReference type="GO" id="GO:0015627">
    <property type="term" value="C:type II protein secretion system complex"/>
    <property type="evidence" value="ECO:0007669"/>
    <property type="project" value="UniProtKB-UniRule"/>
</dbReference>
<keyword evidence="7" id="KW-1133">Transmembrane helix</keyword>
<evidence type="ECO:0000256" key="8">
    <source>
        <dbReference type="ARBA" id="ARBA00023136"/>
    </source>
</evidence>
<dbReference type="AlphaFoldDB" id="W7R0V8"/>
<dbReference type="SUPFAM" id="SSF54523">
    <property type="entry name" value="Pili subunits"/>
    <property type="match status" value="1"/>
</dbReference>
<dbReference type="NCBIfam" id="TIGR01707">
    <property type="entry name" value="gspI"/>
    <property type="match status" value="1"/>
</dbReference>
<comment type="function">
    <text evidence="9">Component of the type II secretion system required for the energy-dependent secretion of extracellular factors such as proteases and toxins from the periplasm.</text>
</comment>
<evidence type="ECO:0000313" key="12">
    <source>
        <dbReference type="Proteomes" id="UP000019276"/>
    </source>
</evidence>
<dbReference type="OrthoDB" id="6121517at2"/>
<feature type="domain" description="Type II secretion system protein GspI C-terminal" evidence="10">
    <location>
        <begin position="40"/>
        <end position="119"/>
    </location>
</feature>